<evidence type="ECO:0000313" key="8">
    <source>
        <dbReference type="EMBL" id="GAA1678266.1"/>
    </source>
</evidence>
<evidence type="ECO:0000256" key="6">
    <source>
        <dbReference type="SAM" id="Phobius"/>
    </source>
</evidence>
<keyword evidence="3" id="KW-0732">Signal</keyword>
<evidence type="ECO:0000256" key="2">
    <source>
        <dbReference type="ARBA" id="ARBA00022525"/>
    </source>
</evidence>
<keyword evidence="4" id="KW-0572">Peptidoglycan-anchor</keyword>
<name>A0ABP4SWJ2_9ACTN</name>
<evidence type="ECO:0000259" key="7">
    <source>
        <dbReference type="Pfam" id="PF00746"/>
    </source>
</evidence>
<evidence type="ECO:0000256" key="1">
    <source>
        <dbReference type="ARBA" id="ARBA00022512"/>
    </source>
</evidence>
<sequence>MRLDVDAPDATVYFGNGPGCDSPDNTPFIECETADPGTATTFTFTIAAATGTALGDYDYTLTLLLDGAEIHSETGVVEVVEGRDDGVFRDFTTEDLTYTGVEPGTALDVNPHILQNSAYPESVDVIGVYFGNPAGVGAPNGGAHLNPAWDNCMVDIWISGSGYFCFFTEFEDLPGTVLQFSQPFVYTVDEDAPGPLAVCACSYHIWGMSEDDFAADFAGPWWEPDSSNLLSLVTADDQDAPAADDDPSYGSITIETTENPYDLAVEGADLSGGEVQVTIPVENLGPAGAINRAISETEPGYQLRGQLPEGAEFVSVDNEGDGHWFCESGDLSDLYEAAGVETELDRFDFVCSFWTLEPGESHEFTVTLDVGDATGEPGKVEVDARYRGVDGVNLDGDLANNTAALTVDGRSLPNTGTSIITFVAIAAGAVVLGIVLFLLTRRRKDSDGTDAENPVDPSNPADSA</sequence>
<dbReference type="Proteomes" id="UP001499851">
    <property type="component" value="Unassembled WGS sequence"/>
</dbReference>
<gene>
    <name evidence="8" type="ORF">GCM10009830_26570</name>
</gene>
<protein>
    <recommendedName>
        <fullName evidence="7">Gram-positive cocci surface proteins LPxTG domain-containing protein</fullName>
    </recommendedName>
</protein>
<evidence type="ECO:0000313" key="9">
    <source>
        <dbReference type="Proteomes" id="UP001499851"/>
    </source>
</evidence>
<dbReference type="InterPro" id="IPR019931">
    <property type="entry name" value="LPXTG_anchor"/>
</dbReference>
<keyword evidence="6" id="KW-0472">Membrane</keyword>
<keyword evidence="9" id="KW-1185">Reference proteome</keyword>
<proteinExistence type="predicted"/>
<dbReference type="EMBL" id="BAAAQF010000009">
    <property type="protein sequence ID" value="GAA1678266.1"/>
    <property type="molecule type" value="Genomic_DNA"/>
</dbReference>
<dbReference type="NCBIfam" id="TIGR01167">
    <property type="entry name" value="LPXTG_anchor"/>
    <property type="match status" value="1"/>
</dbReference>
<feature type="domain" description="Gram-positive cocci surface proteins LPxTG" evidence="7">
    <location>
        <begin position="410"/>
        <end position="445"/>
    </location>
</feature>
<organism evidence="8 9">
    <name type="scientific">Glycomyces endophyticus</name>
    <dbReference type="NCBI Taxonomy" id="480996"/>
    <lineage>
        <taxon>Bacteria</taxon>
        <taxon>Bacillati</taxon>
        <taxon>Actinomycetota</taxon>
        <taxon>Actinomycetes</taxon>
        <taxon>Glycomycetales</taxon>
        <taxon>Glycomycetaceae</taxon>
        <taxon>Glycomyces</taxon>
    </lineage>
</organism>
<evidence type="ECO:0000256" key="5">
    <source>
        <dbReference type="SAM" id="MobiDB-lite"/>
    </source>
</evidence>
<keyword evidence="1" id="KW-0134">Cell wall</keyword>
<feature type="transmembrane region" description="Helical" evidence="6">
    <location>
        <begin position="419"/>
        <end position="439"/>
    </location>
</feature>
<comment type="caution">
    <text evidence="8">The sequence shown here is derived from an EMBL/GenBank/DDBJ whole genome shotgun (WGS) entry which is preliminary data.</text>
</comment>
<dbReference type="RefSeq" id="WP_344487116.1">
    <property type="nucleotide sequence ID" value="NZ_BAAAQF010000009.1"/>
</dbReference>
<accession>A0ABP4SWJ2</accession>
<keyword evidence="6" id="KW-0812">Transmembrane</keyword>
<keyword evidence="2" id="KW-0964">Secreted</keyword>
<keyword evidence="6" id="KW-1133">Transmembrane helix</keyword>
<feature type="region of interest" description="Disordered" evidence="5">
    <location>
        <begin position="445"/>
        <end position="464"/>
    </location>
</feature>
<dbReference type="Pfam" id="PF00746">
    <property type="entry name" value="Gram_pos_anchor"/>
    <property type="match status" value="1"/>
</dbReference>
<reference evidence="9" key="1">
    <citation type="journal article" date="2019" name="Int. J. Syst. Evol. Microbiol.">
        <title>The Global Catalogue of Microorganisms (GCM) 10K type strain sequencing project: providing services to taxonomists for standard genome sequencing and annotation.</title>
        <authorList>
            <consortium name="The Broad Institute Genomics Platform"/>
            <consortium name="The Broad Institute Genome Sequencing Center for Infectious Disease"/>
            <person name="Wu L."/>
            <person name="Ma J."/>
        </authorList>
    </citation>
    <scope>NUCLEOTIDE SEQUENCE [LARGE SCALE GENOMIC DNA]</scope>
    <source>
        <strain evidence="9">JCM 16001</strain>
    </source>
</reference>
<evidence type="ECO:0000256" key="4">
    <source>
        <dbReference type="ARBA" id="ARBA00023088"/>
    </source>
</evidence>
<evidence type="ECO:0000256" key="3">
    <source>
        <dbReference type="ARBA" id="ARBA00022729"/>
    </source>
</evidence>